<dbReference type="Proteomes" id="UP001732700">
    <property type="component" value="Chromosome 4C"/>
</dbReference>
<protein>
    <submittedName>
        <fullName evidence="1">Uncharacterized protein</fullName>
    </submittedName>
</protein>
<reference evidence="1" key="1">
    <citation type="submission" date="2021-05" db="EMBL/GenBank/DDBJ databases">
        <authorList>
            <person name="Scholz U."/>
            <person name="Mascher M."/>
            <person name="Fiebig A."/>
        </authorList>
    </citation>
    <scope>NUCLEOTIDE SEQUENCE [LARGE SCALE GENOMIC DNA]</scope>
</reference>
<accession>A0ACD5X0A9</accession>
<dbReference type="EnsemblPlants" id="AVESA.00010b.r2.4CG1296390.1">
    <property type="protein sequence ID" value="AVESA.00010b.r2.4CG1296390.1.CDS.1"/>
    <property type="gene ID" value="AVESA.00010b.r2.4CG1296390"/>
</dbReference>
<evidence type="ECO:0000313" key="2">
    <source>
        <dbReference type="Proteomes" id="UP001732700"/>
    </source>
</evidence>
<evidence type="ECO:0000313" key="1">
    <source>
        <dbReference type="EnsemblPlants" id="AVESA.00010b.r2.4CG1296390.1.CDS.1"/>
    </source>
</evidence>
<sequence length="252" mass="28021">MVPNTVLNTVDGISVGGKVVVCSQVLISALVRVGDLFTVAFCRPGAKSWFVSALGKICPPIDVVFYEGKVYTVDIDGNLCSIIVEEDIGSGKLSLSRIERVVTEAPSFPWPFSGAGRCTMRHYLVESCGALLLVRRRIFRQPSRDGLYDTSKVVRIEFEVLKANFQSSQWVKVTSVGDDQVLFVGVRSQSICVSQYMQKGNCIFFLHETERYFDDAPSSYSIYDMSDETVHSPHPRGSCKGKKLPATWLFPR</sequence>
<proteinExistence type="predicted"/>
<keyword evidence="2" id="KW-1185">Reference proteome</keyword>
<reference evidence="1" key="2">
    <citation type="submission" date="2025-09" db="UniProtKB">
        <authorList>
            <consortium name="EnsemblPlants"/>
        </authorList>
    </citation>
    <scope>IDENTIFICATION</scope>
</reference>
<name>A0ACD5X0A9_AVESA</name>
<organism evidence="1 2">
    <name type="scientific">Avena sativa</name>
    <name type="common">Oat</name>
    <dbReference type="NCBI Taxonomy" id="4498"/>
    <lineage>
        <taxon>Eukaryota</taxon>
        <taxon>Viridiplantae</taxon>
        <taxon>Streptophyta</taxon>
        <taxon>Embryophyta</taxon>
        <taxon>Tracheophyta</taxon>
        <taxon>Spermatophyta</taxon>
        <taxon>Magnoliopsida</taxon>
        <taxon>Liliopsida</taxon>
        <taxon>Poales</taxon>
        <taxon>Poaceae</taxon>
        <taxon>BOP clade</taxon>
        <taxon>Pooideae</taxon>
        <taxon>Poodae</taxon>
        <taxon>Poeae</taxon>
        <taxon>Poeae Chloroplast Group 1 (Aveneae type)</taxon>
        <taxon>Aveninae</taxon>
        <taxon>Avena</taxon>
    </lineage>
</organism>